<dbReference type="PANTHER" id="PTHR46509:SF1">
    <property type="entry name" value="PHOSPHOADENOSINE PHOSPHOSULFATE REDUCTASE"/>
    <property type="match status" value="1"/>
</dbReference>
<reference evidence="5" key="1">
    <citation type="journal article" date="2019" name="Int. J. Syst. Evol. Microbiol.">
        <title>The Global Catalogue of Microorganisms (GCM) 10K type strain sequencing project: providing services to taxonomists for standard genome sequencing and annotation.</title>
        <authorList>
            <consortium name="The Broad Institute Genomics Platform"/>
            <consortium name="The Broad Institute Genome Sequencing Center for Infectious Disease"/>
            <person name="Wu L."/>
            <person name="Ma J."/>
        </authorList>
    </citation>
    <scope>NUCLEOTIDE SEQUENCE [LARGE SCALE GENOMIC DNA]</scope>
    <source>
        <strain evidence="5">KCTC 22228</strain>
    </source>
</reference>
<dbReference type="Pfam" id="PF01507">
    <property type="entry name" value="PAPS_reduct"/>
    <property type="match status" value="1"/>
</dbReference>
<dbReference type="RefSeq" id="WP_189469578.1">
    <property type="nucleotide sequence ID" value="NZ_BMXS01000012.1"/>
</dbReference>
<evidence type="ECO:0000256" key="1">
    <source>
        <dbReference type="ARBA" id="ARBA00009732"/>
    </source>
</evidence>
<dbReference type="InterPro" id="IPR002500">
    <property type="entry name" value="PAPS_reduct_dom"/>
</dbReference>
<dbReference type="PANTHER" id="PTHR46509">
    <property type="entry name" value="PHOSPHOADENOSINE PHOSPHOSULFATE REDUCTASE"/>
    <property type="match status" value="1"/>
</dbReference>
<feature type="domain" description="Phosphoadenosine phosphosulphate reductase" evidence="3">
    <location>
        <begin position="41"/>
        <end position="185"/>
    </location>
</feature>
<evidence type="ECO:0000259" key="3">
    <source>
        <dbReference type="Pfam" id="PF01507"/>
    </source>
</evidence>
<dbReference type="Proteomes" id="UP000653056">
    <property type="component" value="Unassembled WGS sequence"/>
</dbReference>
<dbReference type="Gene3D" id="3.40.50.620">
    <property type="entry name" value="HUPs"/>
    <property type="match status" value="1"/>
</dbReference>
<comment type="similarity">
    <text evidence="1">Belongs to the PAPS reductase family. CysH subfamily.</text>
</comment>
<evidence type="ECO:0000313" key="4">
    <source>
        <dbReference type="EMBL" id="GGX96027.1"/>
    </source>
</evidence>
<comment type="caution">
    <text evidence="4">The sequence shown here is derived from an EMBL/GenBank/DDBJ whole genome shotgun (WGS) entry which is preliminary data.</text>
</comment>
<dbReference type="InterPro" id="IPR014729">
    <property type="entry name" value="Rossmann-like_a/b/a_fold"/>
</dbReference>
<gene>
    <name evidence="4" type="primary">cysH</name>
    <name evidence="4" type="ORF">GCM10007160_24380</name>
</gene>
<comment type="pathway">
    <text evidence="2">Sulfur metabolism; hydrogen sulfide biosynthesis; sulfite from sulfate.</text>
</comment>
<dbReference type="SUPFAM" id="SSF52402">
    <property type="entry name" value="Adenine nucleotide alpha hydrolases-like"/>
    <property type="match status" value="1"/>
</dbReference>
<dbReference type="EMBL" id="BMXS01000012">
    <property type="protein sequence ID" value="GGX96027.1"/>
    <property type="molecule type" value="Genomic_DNA"/>
</dbReference>
<evidence type="ECO:0000313" key="5">
    <source>
        <dbReference type="Proteomes" id="UP000653056"/>
    </source>
</evidence>
<evidence type="ECO:0000256" key="2">
    <source>
        <dbReference type="ARBA" id="ARBA00024327"/>
    </source>
</evidence>
<organism evidence="4 5">
    <name type="scientific">Litchfieldella qijiaojingensis</name>
    <dbReference type="NCBI Taxonomy" id="980347"/>
    <lineage>
        <taxon>Bacteria</taxon>
        <taxon>Pseudomonadati</taxon>
        <taxon>Pseudomonadota</taxon>
        <taxon>Gammaproteobacteria</taxon>
        <taxon>Oceanospirillales</taxon>
        <taxon>Halomonadaceae</taxon>
        <taxon>Litchfieldella</taxon>
    </lineage>
</organism>
<proteinExistence type="inferred from homology"/>
<sequence length="206" mass="23889">MDLDINTINQQYGRDPEALTRWALGLGKRAICTTNFRPFEAVILHMVTRVQPDIPIVWMDSGYNTEATYRFVDEVVKRLNLNLITYHPQRSRAHREALEGPPPSIDDPRHAAFTEEVKLEPFQRALREMAPEVWLTALRAEDTAERAQMQPVSVNANGLIKVAPVLHWTAKDMYQYLQQHDLPNNFDYFDPTKVEEKRECGLHLQH</sequence>
<protein>
    <submittedName>
        <fullName evidence="4">Phosphoadenosine phosphosulfate reductase</fullName>
    </submittedName>
</protein>
<accession>A0ABQ2YWN5</accession>
<keyword evidence="5" id="KW-1185">Reference proteome</keyword>
<name>A0ABQ2YWN5_9GAMM</name>